<accession>A0ABZ2CBB8</accession>
<dbReference type="EMBL" id="CP137640">
    <property type="protein sequence ID" value="WVX79297.1"/>
    <property type="molecule type" value="Genomic_DNA"/>
</dbReference>
<dbReference type="SUPFAM" id="SSF47240">
    <property type="entry name" value="Ferritin-like"/>
    <property type="match status" value="1"/>
</dbReference>
<dbReference type="Pfam" id="PF00268">
    <property type="entry name" value="Ribonuc_red_sm"/>
    <property type="match status" value="1"/>
</dbReference>
<reference evidence="2 3" key="1">
    <citation type="submission" date="2023-10" db="EMBL/GenBank/DDBJ databases">
        <title>Niallia locisalis sp.nov. isolated from a salt pond sample.</title>
        <authorList>
            <person name="Li X.-J."/>
            <person name="Dong L."/>
        </authorList>
    </citation>
    <scope>NUCLEOTIDE SEQUENCE [LARGE SCALE GENOMIC DNA]</scope>
    <source>
        <strain evidence="2 3">DSM 29761</strain>
    </source>
</reference>
<dbReference type="Gene3D" id="1.10.620.20">
    <property type="entry name" value="Ribonucleotide Reductase, subunit A"/>
    <property type="match status" value="1"/>
</dbReference>
<dbReference type="InterPro" id="IPR012348">
    <property type="entry name" value="RNR-like"/>
</dbReference>
<dbReference type="RefSeq" id="WP_338448231.1">
    <property type="nucleotide sequence ID" value="NZ_CP137640.1"/>
</dbReference>
<evidence type="ECO:0000256" key="1">
    <source>
        <dbReference type="ARBA" id="ARBA00001962"/>
    </source>
</evidence>
<protein>
    <submittedName>
        <fullName evidence="2">R2-like ligand-binding oxidase</fullName>
    </submittedName>
</protein>
<gene>
    <name evidence="2" type="ORF">R4Z09_18545</name>
</gene>
<proteinExistence type="predicted"/>
<dbReference type="Proteomes" id="UP001357223">
    <property type="component" value="Chromosome"/>
</dbReference>
<organism evidence="2 3">
    <name type="scientific">Niallia oryzisoli</name>
    <dbReference type="NCBI Taxonomy" id="1737571"/>
    <lineage>
        <taxon>Bacteria</taxon>
        <taxon>Bacillati</taxon>
        <taxon>Bacillota</taxon>
        <taxon>Bacilli</taxon>
        <taxon>Bacillales</taxon>
        <taxon>Bacillaceae</taxon>
        <taxon>Niallia</taxon>
    </lineage>
</organism>
<evidence type="ECO:0000313" key="3">
    <source>
        <dbReference type="Proteomes" id="UP001357223"/>
    </source>
</evidence>
<evidence type="ECO:0000313" key="2">
    <source>
        <dbReference type="EMBL" id="WVX79297.1"/>
    </source>
</evidence>
<name>A0ABZ2CBB8_9BACI</name>
<dbReference type="InterPro" id="IPR000358">
    <property type="entry name" value="RNR_small_fam"/>
</dbReference>
<comment type="cofactor">
    <cofactor evidence="1">
        <name>Fe cation</name>
        <dbReference type="ChEBI" id="CHEBI:24875"/>
    </cofactor>
</comment>
<dbReference type="NCBIfam" id="NF006200">
    <property type="entry name" value="PRK08326.1-3"/>
    <property type="match status" value="1"/>
</dbReference>
<dbReference type="InterPro" id="IPR009078">
    <property type="entry name" value="Ferritin-like_SF"/>
</dbReference>
<sequence>MRTEIVSLSKGINKESFPYQLFQTAKKFGIWNPSDIDFSQDKEDWKKLSPETQETIKIKVSRHLVGEEAVTMDILPMIMACAKKGWLEEEMYLTTFVFEEAKHVEMFRLFMDAIGEPGDINYSSGLHRETWFETLPTIMNRLINDATPQNMAEAAAIYNIYQEGIQAETSYHTFTSFCKKNNVLPGLLEGIRNLQHDESRHISFGNHILHRLITEEDPEIYHFVENKIRNEWWPITEYTWGTLAQNGGTDGLGMKISDMLAFARKQLEVRLSILKKSYDASPLREKAQL</sequence>
<keyword evidence="3" id="KW-1185">Reference proteome</keyword>